<comment type="similarity">
    <text evidence="1 5">Belongs to the universal ribosomal protein uS2 family.</text>
</comment>
<evidence type="ECO:0000256" key="6">
    <source>
        <dbReference type="SAM" id="MobiDB-lite"/>
    </source>
</evidence>
<dbReference type="PANTHER" id="PTHR12534">
    <property type="entry name" value="30S RIBOSOMAL PROTEIN S2 PROKARYOTIC AND ORGANELLAR"/>
    <property type="match status" value="1"/>
</dbReference>
<dbReference type="InterPro" id="IPR018130">
    <property type="entry name" value="Ribosomal_uS2_CS"/>
</dbReference>
<protein>
    <recommendedName>
        <fullName evidence="4 5">Small ribosomal subunit protein uS2</fullName>
    </recommendedName>
</protein>
<evidence type="ECO:0000256" key="2">
    <source>
        <dbReference type="ARBA" id="ARBA00022980"/>
    </source>
</evidence>
<dbReference type="InterPro" id="IPR001865">
    <property type="entry name" value="Ribosomal_uS2"/>
</dbReference>
<dbReference type="CDD" id="cd01425">
    <property type="entry name" value="RPS2"/>
    <property type="match status" value="1"/>
</dbReference>
<proteinExistence type="inferred from homology"/>
<evidence type="ECO:0000256" key="5">
    <source>
        <dbReference type="HAMAP-Rule" id="MF_00291"/>
    </source>
</evidence>
<dbReference type="GO" id="GO:0006412">
    <property type="term" value="P:translation"/>
    <property type="evidence" value="ECO:0007669"/>
    <property type="project" value="UniProtKB-UniRule"/>
</dbReference>
<accession>A0AA96G8X7</accession>
<dbReference type="EMBL" id="CP116967">
    <property type="protein sequence ID" value="WNM56972.1"/>
    <property type="molecule type" value="Genomic_DNA"/>
</dbReference>
<evidence type="ECO:0000256" key="1">
    <source>
        <dbReference type="ARBA" id="ARBA00006242"/>
    </source>
</evidence>
<dbReference type="FunFam" id="1.10.287.610:FF:000001">
    <property type="entry name" value="30S ribosomal protein S2"/>
    <property type="match status" value="1"/>
</dbReference>
<dbReference type="GO" id="GO:0022627">
    <property type="term" value="C:cytosolic small ribosomal subunit"/>
    <property type="evidence" value="ECO:0007669"/>
    <property type="project" value="TreeGrafter"/>
</dbReference>
<feature type="region of interest" description="Disordered" evidence="6">
    <location>
        <begin position="231"/>
        <end position="260"/>
    </location>
</feature>
<name>A0AA96G8X7_9BACT</name>
<dbReference type="Proteomes" id="UP001302719">
    <property type="component" value="Chromosome"/>
</dbReference>
<dbReference type="PROSITE" id="PS00962">
    <property type="entry name" value="RIBOSOMAL_S2_1"/>
    <property type="match status" value="1"/>
</dbReference>
<dbReference type="HAMAP" id="MF_00291_B">
    <property type="entry name" value="Ribosomal_uS2_B"/>
    <property type="match status" value="1"/>
</dbReference>
<dbReference type="GO" id="GO:0003735">
    <property type="term" value="F:structural constituent of ribosome"/>
    <property type="evidence" value="ECO:0007669"/>
    <property type="project" value="InterPro"/>
</dbReference>
<organism evidence="7 8">
    <name type="scientific">Candidatus Nitrospira allomarina</name>
    <dbReference type="NCBI Taxonomy" id="3020900"/>
    <lineage>
        <taxon>Bacteria</taxon>
        <taxon>Pseudomonadati</taxon>
        <taxon>Nitrospirota</taxon>
        <taxon>Nitrospiria</taxon>
        <taxon>Nitrospirales</taxon>
        <taxon>Nitrospiraceae</taxon>
        <taxon>Nitrospira</taxon>
    </lineage>
</organism>
<evidence type="ECO:0000313" key="8">
    <source>
        <dbReference type="Proteomes" id="UP001302719"/>
    </source>
</evidence>
<dbReference type="Pfam" id="PF00318">
    <property type="entry name" value="Ribosomal_S2"/>
    <property type="match status" value="1"/>
</dbReference>
<dbReference type="PANTHER" id="PTHR12534:SF0">
    <property type="entry name" value="SMALL RIBOSOMAL SUBUNIT PROTEIN US2M"/>
    <property type="match status" value="1"/>
</dbReference>
<dbReference type="Gene3D" id="1.10.287.610">
    <property type="entry name" value="Helix hairpin bin"/>
    <property type="match status" value="1"/>
</dbReference>
<reference evidence="7 8" key="1">
    <citation type="submission" date="2023-01" db="EMBL/GenBank/DDBJ databases">
        <title>Cultivation and genomic characterization of new, ubiquitous marine nitrite-oxidizing bacteria from the Nitrospirales.</title>
        <authorList>
            <person name="Mueller A.J."/>
            <person name="Daebeler A."/>
            <person name="Herbold C.W."/>
            <person name="Kirkegaard R.H."/>
            <person name="Daims H."/>
        </authorList>
    </citation>
    <scope>NUCLEOTIDE SEQUENCE [LARGE SCALE GENOMIC DNA]</scope>
    <source>
        <strain evidence="7 8">VA</strain>
    </source>
</reference>
<dbReference type="InterPro" id="IPR023591">
    <property type="entry name" value="Ribosomal_uS2_flav_dom_sf"/>
</dbReference>
<feature type="compositionally biased region" description="Polar residues" evidence="6">
    <location>
        <begin position="243"/>
        <end position="260"/>
    </location>
</feature>
<dbReference type="Gene3D" id="3.40.50.10490">
    <property type="entry name" value="Glucose-6-phosphate isomerase like protein, domain 1"/>
    <property type="match status" value="1"/>
</dbReference>
<keyword evidence="2 5" id="KW-0689">Ribosomal protein</keyword>
<evidence type="ECO:0000256" key="4">
    <source>
        <dbReference type="ARBA" id="ARBA00035256"/>
    </source>
</evidence>
<dbReference type="PRINTS" id="PR00395">
    <property type="entry name" value="RIBOSOMALS2"/>
</dbReference>
<evidence type="ECO:0000256" key="3">
    <source>
        <dbReference type="ARBA" id="ARBA00023274"/>
    </source>
</evidence>
<evidence type="ECO:0000313" key="7">
    <source>
        <dbReference type="EMBL" id="WNM56972.1"/>
    </source>
</evidence>
<dbReference type="KEGG" id="nall:PP769_13420"/>
<gene>
    <name evidence="5 7" type="primary">rpsB</name>
    <name evidence="7" type="ORF">PP769_13420</name>
</gene>
<keyword evidence="8" id="KW-1185">Reference proteome</keyword>
<sequence length="260" mass="29325">MVTIKSLLEAGVHFGHQTNRWNPKMKRYIFGEKNGIYIIDLQISLQCFQKAYEFTRDTVAAGESVLFVGTKRQAMGIVEEEANRCGMFFVNQRWLGGMLTNFQTLRRSINQLKKLEAAETDGTYERLKKKEIVRMKKEQAKLEKYLSGIKGMNDIPGCIYILDTRIQHITVKEANRLGIPVIALVDTNCDPEGVDFPIPGNDDAIRSLKLFTGQIADACIEGTELRRKRQESVANGEGFLPDNTEQGHSSVVPNKNTQPV</sequence>
<dbReference type="RefSeq" id="WP_312640929.1">
    <property type="nucleotide sequence ID" value="NZ_CP116967.1"/>
</dbReference>
<dbReference type="SUPFAM" id="SSF52313">
    <property type="entry name" value="Ribosomal protein S2"/>
    <property type="match status" value="1"/>
</dbReference>
<dbReference type="AlphaFoldDB" id="A0AA96G8X7"/>
<dbReference type="InterPro" id="IPR005706">
    <property type="entry name" value="Ribosomal_uS2_bac/mit/plastid"/>
</dbReference>
<dbReference type="NCBIfam" id="TIGR01011">
    <property type="entry name" value="rpsB_bact"/>
    <property type="match status" value="1"/>
</dbReference>
<keyword evidence="3 5" id="KW-0687">Ribonucleoprotein</keyword>